<reference evidence="8" key="1">
    <citation type="journal article" date="2017" name="Front. Plant Sci.">
        <title>Climate Clever Clovers: New Paradigm to Reduce the Environmental Footprint of Ruminants by Breeding Low Methanogenic Forages Utilizing Haplotype Variation.</title>
        <authorList>
            <person name="Kaur P."/>
            <person name="Appels R."/>
            <person name="Bayer P.E."/>
            <person name="Keeble-Gagnere G."/>
            <person name="Wang J."/>
            <person name="Hirakawa H."/>
            <person name="Shirasawa K."/>
            <person name="Vercoe P."/>
            <person name="Stefanova K."/>
            <person name="Durmic Z."/>
            <person name="Nichols P."/>
            <person name="Revell C."/>
            <person name="Isobe S.N."/>
            <person name="Edwards D."/>
            <person name="Erskine W."/>
        </authorList>
    </citation>
    <scope>NUCLEOTIDE SEQUENCE [LARGE SCALE GENOMIC DNA]</scope>
    <source>
        <strain evidence="8">cv. Daliak</strain>
    </source>
</reference>
<feature type="domain" description="SKP1 component POZ" evidence="6">
    <location>
        <begin position="6"/>
        <end position="65"/>
    </location>
</feature>
<comment type="pathway">
    <text evidence="1 4">Protein modification; protein ubiquitination.</text>
</comment>
<dbReference type="Proteomes" id="UP000242715">
    <property type="component" value="Unassembled WGS sequence"/>
</dbReference>
<dbReference type="InterPro" id="IPR011333">
    <property type="entry name" value="SKP1/BTB/POZ_sf"/>
</dbReference>
<dbReference type="FunFam" id="3.30.710.10:FF:000026">
    <property type="entry name" value="E3 ubiquitin ligase complex SCF subunit"/>
    <property type="match status" value="1"/>
</dbReference>
<dbReference type="UniPathway" id="UPA00143"/>
<evidence type="ECO:0000313" key="7">
    <source>
        <dbReference type="EMBL" id="GAU38169.1"/>
    </source>
</evidence>
<dbReference type="CDD" id="cd18322">
    <property type="entry name" value="BTB_POZ_SKP1"/>
    <property type="match status" value="1"/>
</dbReference>
<name>A0A2Z6P3C5_TRISU</name>
<evidence type="ECO:0000259" key="6">
    <source>
        <dbReference type="Pfam" id="PF03931"/>
    </source>
</evidence>
<dbReference type="PANTHER" id="PTHR11165">
    <property type="entry name" value="SKP1"/>
    <property type="match status" value="1"/>
</dbReference>
<proteinExistence type="inferred from homology"/>
<evidence type="ECO:0000256" key="3">
    <source>
        <dbReference type="ARBA" id="ARBA00022786"/>
    </source>
</evidence>
<comment type="subunit">
    <text evidence="4">Part of a SCF (SKP1-cullin-F-box) protein ligase complex.</text>
</comment>
<keyword evidence="8" id="KW-1185">Reference proteome</keyword>
<dbReference type="InterPro" id="IPR001232">
    <property type="entry name" value="SKP1-like"/>
</dbReference>
<organism evidence="7 8">
    <name type="scientific">Trifolium subterraneum</name>
    <name type="common">Subterranean clover</name>
    <dbReference type="NCBI Taxonomy" id="3900"/>
    <lineage>
        <taxon>Eukaryota</taxon>
        <taxon>Viridiplantae</taxon>
        <taxon>Streptophyta</taxon>
        <taxon>Embryophyta</taxon>
        <taxon>Tracheophyta</taxon>
        <taxon>Spermatophyta</taxon>
        <taxon>Magnoliopsida</taxon>
        <taxon>eudicotyledons</taxon>
        <taxon>Gunneridae</taxon>
        <taxon>Pentapetalae</taxon>
        <taxon>rosids</taxon>
        <taxon>fabids</taxon>
        <taxon>Fabales</taxon>
        <taxon>Fabaceae</taxon>
        <taxon>Papilionoideae</taxon>
        <taxon>50 kb inversion clade</taxon>
        <taxon>NPAAA clade</taxon>
        <taxon>Hologalegina</taxon>
        <taxon>IRL clade</taxon>
        <taxon>Trifolieae</taxon>
        <taxon>Trifolium</taxon>
    </lineage>
</organism>
<dbReference type="AlphaFoldDB" id="A0A2Z6P3C5"/>
<comment type="function">
    <text evidence="4">Involved in ubiquitination and subsequent proteasomal degradation of target proteins. Together with CUL1, RBX1 and a F-box protein, it forms a SCF E3 ubiquitin ligase complex. The functional specificity of this complex depends on the type of F-box protein. In the SCF complex, it serves as an adapter that links the F-box protein to CUL1.</text>
</comment>
<evidence type="ECO:0000256" key="4">
    <source>
        <dbReference type="PIRNR" id="PIRNR028729"/>
    </source>
</evidence>
<dbReference type="InterPro" id="IPR036296">
    <property type="entry name" value="SKP1-like_dim_sf"/>
</dbReference>
<evidence type="ECO:0000256" key="2">
    <source>
        <dbReference type="ARBA" id="ARBA00009993"/>
    </source>
</evidence>
<dbReference type="OrthoDB" id="2342932at2759"/>
<dbReference type="Gene3D" id="3.30.710.10">
    <property type="entry name" value="Potassium Channel Kv1.1, Chain A"/>
    <property type="match status" value="1"/>
</dbReference>
<dbReference type="SUPFAM" id="SSF81382">
    <property type="entry name" value="Skp1 dimerisation domain-like"/>
    <property type="match status" value="1"/>
</dbReference>
<dbReference type="Pfam" id="PF01466">
    <property type="entry name" value="Skp1"/>
    <property type="match status" value="1"/>
</dbReference>
<dbReference type="InterPro" id="IPR016073">
    <property type="entry name" value="Skp1_comp_POZ"/>
</dbReference>
<comment type="similarity">
    <text evidence="2 4">Belongs to the SKP1 family.</text>
</comment>
<dbReference type="PIRSF" id="PIRSF028729">
    <property type="entry name" value="E3_ubiquit_lig_SCF_Skp"/>
    <property type="match status" value="1"/>
</dbReference>
<gene>
    <name evidence="7" type="ORF">TSUD_263950</name>
</gene>
<dbReference type="GO" id="GO:0006511">
    <property type="term" value="P:ubiquitin-dependent protein catabolic process"/>
    <property type="evidence" value="ECO:0007669"/>
    <property type="project" value="InterPro"/>
</dbReference>
<dbReference type="InterPro" id="IPR016897">
    <property type="entry name" value="SKP1"/>
</dbReference>
<evidence type="ECO:0000313" key="8">
    <source>
        <dbReference type="Proteomes" id="UP000242715"/>
    </source>
</evidence>
<sequence length="156" mass="17876">MSSTEKITLRSSDGEVYEIDVAVALESLTIKHIIETNCTDEGGIFVPNVTSKILAKIIKYCKKHVEAERPCSYSYEDDLKVWDTDFVKVDKDTLFDLILAAKELNIKSLLELTCEAVANMTKGMKPVKIRKFFSIKKAYTPEEEDEVRRENQWAFE</sequence>
<keyword evidence="3 4" id="KW-0833">Ubl conjugation pathway</keyword>
<feature type="domain" description="SKP1 component dimerisation" evidence="5">
    <location>
        <begin position="107"/>
        <end position="154"/>
    </location>
</feature>
<protein>
    <recommendedName>
        <fullName evidence="4">SKP1-like protein</fullName>
    </recommendedName>
</protein>
<evidence type="ECO:0000259" key="5">
    <source>
        <dbReference type="Pfam" id="PF01466"/>
    </source>
</evidence>
<dbReference type="GO" id="GO:0016567">
    <property type="term" value="P:protein ubiquitination"/>
    <property type="evidence" value="ECO:0007669"/>
    <property type="project" value="UniProtKB-UniRule"/>
</dbReference>
<dbReference type="SUPFAM" id="SSF54695">
    <property type="entry name" value="POZ domain"/>
    <property type="match status" value="1"/>
</dbReference>
<dbReference type="SMART" id="SM00512">
    <property type="entry name" value="Skp1"/>
    <property type="match status" value="1"/>
</dbReference>
<accession>A0A2Z6P3C5</accession>
<evidence type="ECO:0000256" key="1">
    <source>
        <dbReference type="ARBA" id="ARBA00004906"/>
    </source>
</evidence>
<dbReference type="Pfam" id="PF03931">
    <property type="entry name" value="Skp1_POZ"/>
    <property type="match status" value="1"/>
</dbReference>
<dbReference type="InterPro" id="IPR016072">
    <property type="entry name" value="Skp1_comp_dimer"/>
</dbReference>
<dbReference type="EMBL" id="DF973705">
    <property type="protein sequence ID" value="GAU38169.1"/>
    <property type="molecule type" value="Genomic_DNA"/>
</dbReference>
<dbReference type="GO" id="GO:0009867">
    <property type="term" value="P:jasmonic acid mediated signaling pathway"/>
    <property type="evidence" value="ECO:0007669"/>
    <property type="project" value="UniProtKB-ARBA"/>
</dbReference>